<reference evidence="2 3" key="1">
    <citation type="submission" date="2018-06" db="EMBL/GenBank/DDBJ databases">
        <authorList>
            <consortium name="Pathogen Informatics"/>
            <person name="Doyle S."/>
        </authorList>
    </citation>
    <scope>NUCLEOTIDE SEQUENCE [LARGE SCALE GENOMIC DNA]</scope>
    <source>
        <strain evidence="2 3">NCTC7303</strain>
    </source>
</reference>
<sequence>MNMLTIDIHASTNNLTLILLSANTLSQCEADLKTISHIRYFWYPAERASGHHRWRKNSTAPFTSHDESHWA</sequence>
<name>A0A379SKV8_SALER</name>
<dbReference type="Proteomes" id="UP000255443">
    <property type="component" value="Unassembled WGS sequence"/>
</dbReference>
<dbReference type="EMBL" id="UGXC01000002">
    <property type="protein sequence ID" value="SUG28904.1"/>
    <property type="molecule type" value="Genomic_DNA"/>
</dbReference>
<accession>A0A379SKV8</accession>
<proteinExistence type="predicted"/>
<dbReference type="AlphaFoldDB" id="A0A379SKV8"/>
<feature type="region of interest" description="Disordered" evidence="1">
    <location>
        <begin position="50"/>
        <end position="71"/>
    </location>
</feature>
<protein>
    <submittedName>
        <fullName evidence="2">Uncharacterized protein</fullName>
    </submittedName>
</protein>
<gene>
    <name evidence="2" type="ORF">NCTC7303_01051</name>
</gene>
<organism evidence="2 3">
    <name type="scientific">Salmonella enterica subsp. arizonae</name>
    <dbReference type="NCBI Taxonomy" id="59203"/>
    <lineage>
        <taxon>Bacteria</taxon>
        <taxon>Pseudomonadati</taxon>
        <taxon>Pseudomonadota</taxon>
        <taxon>Gammaproteobacteria</taxon>
        <taxon>Enterobacterales</taxon>
        <taxon>Enterobacteriaceae</taxon>
        <taxon>Salmonella</taxon>
    </lineage>
</organism>
<evidence type="ECO:0000313" key="2">
    <source>
        <dbReference type="EMBL" id="SUG28904.1"/>
    </source>
</evidence>
<evidence type="ECO:0000256" key="1">
    <source>
        <dbReference type="SAM" id="MobiDB-lite"/>
    </source>
</evidence>
<evidence type="ECO:0000313" key="3">
    <source>
        <dbReference type="Proteomes" id="UP000255443"/>
    </source>
</evidence>